<evidence type="ECO:0000313" key="2">
    <source>
        <dbReference type="EMBL" id="CEA12793.1"/>
    </source>
</evidence>
<name>A0A090I1F8_METFO</name>
<dbReference type="RefSeq" id="WP_048072091.1">
    <property type="nucleotide sequence ID" value="NZ_JARVXG010000051.1"/>
</dbReference>
<reference evidence="2" key="1">
    <citation type="submission" date="2014-08" db="EMBL/GenBank/DDBJ databases">
        <authorList>
            <person name="Wibberg D."/>
        </authorList>
    </citation>
    <scope>NUCLEOTIDE SEQUENCE</scope>
</reference>
<dbReference type="KEGG" id="mfi:DSM1535_0431"/>
<protein>
    <submittedName>
        <fullName evidence="2">Uncharacterized protein</fullName>
    </submittedName>
</protein>
<dbReference type="PATRIC" id="fig|2162.9.peg.450"/>
<feature type="region of interest" description="Disordered" evidence="1">
    <location>
        <begin position="50"/>
        <end position="77"/>
    </location>
</feature>
<feature type="compositionally biased region" description="Basic and acidic residues" evidence="1">
    <location>
        <begin position="50"/>
        <end position="60"/>
    </location>
</feature>
<proteinExistence type="predicted"/>
<dbReference type="EMBL" id="LN515531">
    <property type="protein sequence ID" value="CEA12793.1"/>
    <property type="molecule type" value="Genomic_DNA"/>
</dbReference>
<sequence length="77" mass="8910">MVLYVKKADDKFWHWCKNCSKYPELEDISETMPQKPAKNLCPECYGKKEDKDCENGKSDNKTGVATTKGVFARRYGR</sequence>
<gene>
    <name evidence="2" type="ORF">DSM1535_0431</name>
</gene>
<accession>A0A090I1F8</accession>
<evidence type="ECO:0000256" key="1">
    <source>
        <dbReference type="SAM" id="MobiDB-lite"/>
    </source>
</evidence>
<dbReference type="AlphaFoldDB" id="A0A090I1F8"/>
<organism evidence="2">
    <name type="scientific">Methanobacterium formicicum</name>
    <dbReference type="NCBI Taxonomy" id="2162"/>
    <lineage>
        <taxon>Archaea</taxon>
        <taxon>Methanobacteriati</taxon>
        <taxon>Methanobacteriota</taxon>
        <taxon>Methanomada group</taxon>
        <taxon>Methanobacteria</taxon>
        <taxon>Methanobacteriales</taxon>
        <taxon>Methanobacteriaceae</taxon>
        <taxon>Methanobacterium</taxon>
    </lineage>
</organism>